<dbReference type="OrthoDB" id="9800808at2"/>
<gene>
    <name evidence="7" type="primary">pdxY</name>
    <name evidence="7" type="ORF">E0E05_00460</name>
</gene>
<evidence type="ECO:0000256" key="5">
    <source>
        <dbReference type="ARBA" id="ARBA00022840"/>
    </source>
</evidence>
<keyword evidence="2 7" id="KW-0808">Transferase</keyword>
<protein>
    <recommendedName>
        <fullName evidence="1">pyridoxal kinase</fullName>
        <ecNumber evidence="1">2.7.1.35</ecNumber>
    </recommendedName>
</protein>
<dbReference type="GO" id="GO:0009443">
    <property type="term" value="P:pyridoxal 5'-phosphate salvage"/>
    <property type="evidence" value="ECO:0007669"/>
    <property type="project" value="InterPro"/>
</dbReference>
<keyword evidence="8" id="KW-1185">Reference proteome</keyword>
<keyword evidence="4 7" id="KW-0418">Kinase</keyword>
<dbReference type="RefSeq" id="WP_131614899.1">
    <property type="nucleotide sequence ID" value="NZ_CP036532.1"/>
</dbReference>
<dbReference type="GO" id="GO:0008478">
    <property type="term" value="F:pyridoxal kinase activity"/>
    <property type="evidence" value="ECO:0007669"/>
    <property type="project" value="UniProtKB-EC"/>
</dbReference>
<dbReference type="PANTHER" id="PTHR10534">
    <property type="entry name" value="PYRIDOXAL KINASE"/>
    <property type="match status" value="1"/>
</dbReference>
<reference evidence="7 8" key="1">
    <citation type="journal article" date="2017" name="Int. J. Syst. Evol. Microbiol.">
        <title>Roseitalea porphyridii gen. nov., sp. nov., isolated from a red alga, and reclassification of Hoeflea suaedae Chung et al. 2013 as Pseudohoeflea suaedae gen. nov., comb. nov.</title>
        <authorList>
            <person name="Hyeon J.W."/>
            <person name="Jeong S.E."/>
            <person name="Baek K."/>
            <person name="Jeon C.O."/>
        </authorList>
    </citation>
    <scope>NUCLEOTIDE SEQUENCE [LARGE SCALE GENOMIC DNA]</scope>
    <source>
        <strain evidence="7 8">MA7-20</strain>
    </source>
</reference>
<dbReference type="InterPro" id="IPR004625">
    <property type="entry name" value="PyrdxlKinase"/>
</dbReference>
<dbReference type="SUPFAM" id="SSF53613">
    <property type="entry name" value="Ribokinase-like"/>
    <property type="match status" value="1"/>
</dbReference>
<dbReference type="CDD" id="cd01173">
    <property type="entry name" value="pyridoxal_pyridoxamine_kinase"/>
    <property type="match status" value="1"/>
</dbReference>
<dbReference type="GO" id="GO:0005829">
    <property type="term" value="C:cytosol"/>
    <property type="evidence" value="ECO:0007669"/>
    <property type="project" value="TreeGrafter"/>
</dbReference>
<dbReference type="NCBIfam" id="NF004398">
    <property type="entry name" value="PRK05756.1"/>
    <property type="match status" value="1"/>
</dbReference>
<evidence type="ECO:0000256" key="4">
    <source>
        <dbReference type="ARBA" id="ARBA00022777"/>
    </source>
</evidence>
<evidence type="ECO:0000256" key="3">
    <source>
        <dbReference type="ARBA" id="ARBA00022741"/>
    </source>
</evidence>
<evidence type="ECO:0000313" key="7">
    <source>
        <dbReference type="EMBL" id="QBK29197.1"/>
    </source>
</evidence>
<dbReference type="GeneID" id="90765751"/>
<proteinExistence type="predicted"/>
<accession>A0A4P6UVD2</accession>
<organism evidence="7 8">
    <name type="scientific">Roseitalea porphyridii</name>
    <dbReference type="NCBI Taxonomy" id="1852022"/>
    <lineage>
        <taxon>Bacteria</taxon>
        <taxon>Pseudomonadati</taxon>
        <taxon>Pseudomonadota</taxon>
        <taxon>Alphaproteobacteria</taxon>
        <taxon>Hyphomicrobiales</taxon>
        <taxon>Ahrensiaceae</taxon>
        <taxon>Roseitalea</taxon>
    </lineage>
</organism>
<evidence type="ECO:0000259" key="6">
    <source>
        <dbReference type="Pfam" id="PF08543"/>
    </source>
</evidence>
<sequence>MTGTTESAAGRTPLPGAVAVISSHVARGAVGNRAAVFAIETLGHPVIAVPTVILPWHPGHGSATRMVHDPALFAGFMSDLAGGPFAGEIDAVLSGYIGSPDQVPAIADAVTSLRRRRPGLMFACDPVIGDANGLYVPDEVAHAIAGHLVPAADIATPNRFELAWLVGRPLKDNADLIAAARTLGPPKVLVTSAFAGAPDRTGNLLVTAHGALLAEHPAFARVPNGTGDLTAALLVAHLLDGRTEAEALMLATASVYDVLQSTRARGADELTLAADADLLRTPKSKIDATVIEDRSRPAETGRVAVK</sequence>
<dbReference type="PANTHER" id="PTHR10534:SF2">
    <property type="entry name" value="PYRIDOXAL KINASE"/>
    <property type="match status" value="1"/>
</dbReference>
<dbReference type="NCBIfam" id="TIGR00687">
    <property type="entry name" value="pyridox_kin"/>
    <property type="match status" value="1"/>
</dbReference>
<feature type="domain" description="Pyridoxamine kinase/Phosphomethylpyrimidine kinase" evidence="6">
    <location>
        <begin position="89"/>
        <end position="262"/>
    </location>
</feature>
<dbReference type="EMBL" id="CP036532">
    <property type="protein sequence ID" value="QBK29197.1"/>
    <property type="molecule type" value="Genomic_DNA"/>
</dbReference>
<dbReference type="InterPro" id="IPR029056">
    <property type="entry name" value="Ribokinase-like"/>
</dbReference>
<dbReference type="Gene3D" id="3.40.1190.20">
    <property type="match status" value="1"/>
</dbReference>
<dbReference type="EC" id="2.7.1.35" evidence="1"/>
<dbReference type="AlphaFoldDB" id="A0A4P6UVD2"/>
<keyword evidence="3" id="KW-0547">Nucleotide-binding</keyword>
<dbReference type="Pfam" id="PF08543">
    <property type="entry name" value="Phos_pyr_kin"/>
    <property type="match status" value="1"/>
</dbReference>
<evidence type="ECO:0000313" key="8">
    <source>
        <dbReference type="Proteomes" id="UP000293719"/>
    </source>
</evidence>
<keyword evidence="5" id="KW-0067">ATP-binding</keyword>
<dbReference type="GO" id="GO:0005524">
    <property type="term" value="F:ATP binding"/>
    <property type="evidence" value="ECO:0007669"/>
    <property type="project" value="UniProtKB-KW"/>
</dbReference>
<evidence type="ECO:0000256" key="2">
    <source>
        <dbReference type="ARBA" id="ARBA00022679"/>
    </source>
</evidence>
<dbReference type="Proteomes" id="UP000293719">
    <property type="component" value="Chromosome"/>
</dbReference>
<evidence type="ECO:0000256" key="1">
    <source>
        <dbReference type="ARBA" id="ARBA00012104"/>
    </source>
</evidence>
<dbReference type="KEGG" id="rpod:E0E05_00460"/>
<name>A0A4P6UVD2_9HYPH</name>
<dbReference type="InterPro" id="IPR013749">
    <property type="entry name" value="PM/HMP-P_kinase-1"/>
</dbReference>